<evidence type="ECO:0000313" key="2">
    <source>
        <dbReference type="Proteomes" id="UP001497700"/>
    </source>
</evidence>
<dbReference type="EMBL" id="MU393434">
    <property type="protein sequence ID" value="KAI4868962.1"/>
    <property type="molecule type" value="Genomic_DNA"/>
</dbReference>
<accession>A0ACB9ZBR3</accession>
<reference evidence="1 2" key="1">
    <citation type="journal article" date="2022" name="New Phytol.">
        <title>Ecological generalism drives hyperdiversity of secondary metabolite gene clusters in xylarialean endophytes.</title>
        <authorList>
            <person name="Franco M.E.E."/>
            <person name="Wisecaver J.H."/>
            <person name="Arnold A.E."/>
            <person name="Ju Y.M."/>
            <person name="Slot J.C."/>
            <person name="Ahrendt S."/>
            <person name="Moore L.P."/>
            <person name="Eastman K.E."/>
            <person name="Scott K."/>
            <person name="Konkel Z."/>
            <person name="Mondo S.J."/>
            <person name="Kuo A."/>
            <person name="Hayes R.D."/>
            <person name="Haridas S."/>
            <person name="Andreopoulos B."/>
            <person name="Riley R."/>
            <person name="LaButti K."/>
            <person name="Pangilinan J."/>
            <person name="Lipzen A."/>
            <person name="Amirebrahimi M."/>
            <person name="Yan J."/>
            <person name="Adam C."/>
            <person name="Keymanesh K."/>
            <person name="Ng V."/>
            <person name="Louie K."/>
            <person name="Northen T."/>
            <person name="Drula E."/>
            <person name="Henrissat B."/>
            <person name="Hsieh H.M."/>
            <person name="Youens-Clark K."/>
            <person name="Lutzoni F."/>
            <person name="Miadlikowska J."/>
            <person name="Eastwood D.C."/>
            <person name="Hamelin R.C."/>
            <person name="Grigoriev I.V."/>
            <person name="U'Ren J.M."/>
        </authorList>
    </citation>
    <scope>NUCLEOTIDE SEQUENCE [LARGE SCALE GENOMIC DNA]</scope>
    <source>
        <strain evidence="1 2">CBS 119005</strain>
    </source>
</reference>
<keyword evidence="2" id="KW-1185">Reference proteome</keyword>
<evidence type="ECO:0000313" key="1">
    <source>
        <dbReference type="EMBL" id="KAI4868962.1"/>
    </source>
</evidence>
<protein>
    <submittedName>
        <fullName evidence="1">Uncharacterized protein</fullName>
    </submittedName>
</protein>
<dbReference type="Proteomes" id="UP001497700">
    <property type="component" value="Unassembled WGS sequence"/>
</dbReference>
<name>A0ACB9ZBR3_9PEZI</name>
<gene>
    <name evidence="1" type="ORF">F4820DRAFT_77312</name>
</gene>
<comment type="caution">
    <text evidence="1">The sequence shown here is derived from an EMBL/GenBank/DDBJ whole genome shotgun (WGS) entry which is preliminary data.</text>
</comment>
<sequence length="362" mass="40216">MQGAILNGLYTINAPLSFRCPTGTCVWPDFTTLAATSHCHNATLKTNITCQHGTHASHQCNYTTPSGLLLQTESHQSSDGGYSSKFNSIAEATSNADDCAHYDKDDGTLALLATAKIVRDLEQPEIMECKVEWSARRYRNFSVKNGKIYFGDFDELPLSYIDYRQATPDDYKNGGFGPSCLLQFAAAFDRRDIKNRDRHIFAVNPADHRRIGASLARIFSSSDRDEIGRVLYHSPSIEGTVHIHNITESMTYMVGDSHSATQVAGDAIASEQFISVSWQWITLLVVEVLMGLALLALTVQLTEREDVVSWKSSALVSFFVQAKGWEENLSDTSVRGIENISRRMHGSIQFDKGAPMFVRVDE</sequence>
<organism evidence="1 2">
    <name type="scientific">Hypoxylon rubiginosum</name>
    <dbReference type="NCBI Taxonomy" id="110542"/>
    <lineage>
        <taxon>Eukaryota</taxon>
        <taxon>Fungi</taxon>
        <taxon>Dikarya</taxon>
        <taxon>Ascomycota</taxon>
        <taxon>Pezizomycotina</taxon>
        <taxon>Sordariomycetes</taxon>
        <taxon>Xylariomycetidae</taxon>
        <taxon>Xylariales</taxon>
        <taxon>Hypoxylaceae</taxon>
        <taxon>Hypoxylon</taxon>
    </lineage>
</organism>
<proteinExistence type="predicted"/>